<organism evidence="3 4">
    <name type="scientific">Nitrolancea hollandica Lb</name>
    <dbReference type="NCBI Taxonomy" id="1129897"/>
    <lineage>
        <taxon>Bacteria</taxon>
        <taxon>Pseudomonadati</taxon>
        <taxon>Thermomicrobiota</taxon>
        <taxon>Thermomicrobia</taxon>
        <taxon>Sphaerobacterales</taxon>
        <taxon>Sphaerobacterineae</taxon>
        <taxon>Sphaerobacteraceae</taxon>
        <taxon>Nitrolancea</taxon>
    </lineage>
</organism>
<sequence length="253" mass="27709">MAHYHRAGSINDIMQRLGQDGDGSIRLLAGGTGLLTLMKADIVTPRQLIDIKRADGLAGGIAETSGGLRLGALTTLAEIETHPVIAERYPALAEAAALSATPRLRPGDDCWQSTAAPPLLVLPQQLLPLLAQGRRHVPCPQRREPRTRARFRQPLRRRLSLRPRYGARGPRRLGPPPRCFRRNAYQASGIDGNGDRSPGGRRAASCAVGAWTTDTRCRQLRDQRTATGEPIPGSPFGYPQWFGKRHRRRCAGQ</sequence>
<keyword evidence="4" id="KW-1185">Reference proteome</keyword>
<keyword evidence="1" id="KW-0285">Flavoprotein</keyword>
<dbReference type="InterPro" id="IPR016169">
    <property type="entry name" value="FAD-bd_PCMH_sub2"/>
</dbReference>
<dbReference type="PROSITE" id="PS51387">
    <property type="entry name" value="FAD_PCMH"/>
    <property type="match status" value="1"/>
</dbReference>
<dbReference type="Proteomes" id="UP000004221">
    <property type="component" value="Unassembled WGS sequence"/>
</dbReference>
<reference evidence="3 4" key="1">
    <citation type="journal article" date="2012" name="ISME J.">
        <title>Nitrification expanded: discovery, physiology and genomics of a nitrite-oxidizing bacterium from the phylum Chloroflexi.</title>
        <authorList>
            <person name="Sorokin D.Y."/>
            <person name="Lucker S."/>
            <person name="Vejmelkova D."/>
            <person name="Kostrikina N.A."/>
            <person name="Kleerebezem R."/>
            <person name="Rijpstra W.I."/>
            <person name="Damste J.S."/>
            <person name="Le Paslier D."/>
            <person name="Muyzer G."/>
            <person name="Wagner M."/>
            <person name="van Loosdrecht M.C."/>
            <person name="Daims H."/>
        </authorList>
    </citation>
    <scope>NUCLEOTIDE SEQUENCE [LARGE SCALE GENOMIC DNA]</scope>
    <source>
        <strain evidence="4">none</strain>
    </source>
</reference>
<dbReference type="EMBL" id="CAGS01000006">
    <property type="protein sequence ID" value="CCF82369.1"/>
    <property type="molecule type" value="Genomic_DNA"/>
</dbReference>
<dbReference type="PANTHER" id="PTHR42659:SF9">
    <property type="entry name" value="XANTHINE DEHYDROGENASE FAD-BINDING SUBUNIT XDHB-RELATED"/>
    <property type="match status" value="1"/>
</dbReference>
<name>I4ECF7_9BACT</name>
<evidence type="ECO:0000313" key="3">
    <source>
        <dbReference type="EMBL" id="CCF82369.1"/>
    </source>
</evidence>
<dbReference type="Gene3D" id="3.30.465.10">
    <property type="match status" value="1"/>
</dbReference>
<dbReference type="InterPro" id="IPR016167">
    <property type="entry name" value="FAD-bd_PCMH_sub1"/>
</dbReference>
<dbReference type="InterPro" id="IPR016166">
    <property type="entry name" value="FAD-bd_PCMH"/>
</dbReference>
<dbReference type="SUPFAM" id="SSF56176">
    <property type="entry name" value="FAD-binding/transporter-associated domain-like"/>
    <property type="match status" value="1"/>
</dbReference>
<comment type="caution">
    <text evidence="3">The sequence shown here is derived from an EMBL/GenBank/DDBJ whole genome shotgun (WGS) entry which is preliminary data.</text>
</comment>
<dbReference type="InterPro" id="IPR036318">
    <property type="entry name" value="FAD-bd_PCMH-like_sf"/>
</dbReference>
<feature type="domain" description="FAD-binding PCMH-type" evidence="2">
    <location>
        <begin position="1"/>
        <end position="177"/>
    </location>
</feature>
<dbReference type="Gene3D" id="3.30.43.10">
    <property type="entry name" value="Uridine Diphospho-n-acetylenolpyruvylglucosamine Reductase, domain 2"/>
    <property type="match status" value="1"/>
</dbReference>
<dbReference type="GO" id="GO:0071949">
    <property type="term" value="F:FAD binding"/>
    <property type="evidence" value="ECO:0007669"/>
    <property type="project" value="InterPro"/>
</dbReference>
<evidence type="ECO:0000313" key="4">
    <source>
        <dbReference type="Proteomes" id="UP000004221"/>
    </source>
</evidence>
<accession>I4ECF7</accession>
<evidence type="ECO:0000259" key="2">
    <source>
        <dbReference type="PROSITE" id="PS51387"/>
    </source>
</evidence>
<dbReference type="Pfam" id="PF00941">
    <property type="entry name" value="FAD_binding_5"/>
    <property type="match status" value="1"/>
</dbReference>
<protein>
    <recommendedName>
        <fullName evidence="2">FAD-binding PCMH-type domain-containing protein</fullName>
    </recommendedName>
</protein>
<dbReference type="InterPro" id="IPR002346">
    <property type="entry name" value="Mopterin_DH_FAD-bd"/>
</dbReference>
<dbReference type="AlphaFoldDB" id="I4ECF7"/>
<gene>
    <name evidence="3" type="ORF">NITHO_1030023</name>
</gene>
<evidence type="ECO:0000256" key="1">
    <source>
        <dbReference type="ARBA" id="ARBA00022827"/>
    </source>
</evidence>
<dbReference type="InterPro" id="IPR051312">
    <property type="entry name" value="Diverse_Substr_Oxidored"/>
</dbReference>
<keyword evidence="1" id="KW-0274">FAD</keyword>
<proteinExistence type="predicted"/>
<dbReference type="PANTHER" id="PTHR42659">
    <property type="entry name" value="XANTHINE DEHYDROGENASE SUBUNIT C-RELATED"/>
    <property type="match status" value="1"/>
</dbReference>
<dbReference type="GO" id="GO:0016491">
    <property type="term" value="F:oxidoreductase activity"/>
    <property type="evidence" value="ECO:0007669"/>
    <property type="project" value="InterPro"/>
</dbReference>